<gene>
    <name evidence="2" type="ORF">PACTADRAFT_3093</name>
</gene>
<reference evidence="3" key="1">
    <citation type="submission" date="2016-05" db="EMBL/GenBank/DDBJ databases">
        <title>Comparative genomics of biotechnologically important yeasts.</title>
        <authorList>
            <consortium name="DOE Joint Genome Institute"/>
            <person name="Riley R."/>
            <person name="Haridas S."/>
            <person name="Wolfe K.H."/>
            <person name="Lopes M.R."/>
            <person name="Hittinger C.T."/>
            <person name="Goker M."/>
            <person name="Salamov A."/>
            <person name="Wisecaver J."/>
            <person name="Long T.M."/>
            <person name="Aerts A.L."/>
            <person name="Barry K."/>
            <person name="Choi C."/>
            <person name="Clum A."/>
            <person name="Coughlan A.Y."/>
            <person name="Deshpande S."/>
            <person name="Douglass A.P."/>
            <person name="Hanson S.J."/>
            <person name="Klenk H.-P."/>
            <person name="Labutti K."/>
            <person name="Lapidus A."/>
            <person name="Lindquist E."/>
            <person name="Lipzen A."/>
            <person name="Meier-Kolthoff J.P."/>
            <person name="Ohm R.A."/>
            <person name="Otillar R.P."/>
            <person name="Pangilinan J."/>
            <person name="Peng Y."/>
            <person name="Rokas A."/>
            <person name="Rosa C.A."/>
            <person name="Scheuner C."/>
            <person name="Sibirny A.A."/>
            <person name="Slot J.C."/>
            <person name="Stielow J.B."/>
            <person name="Sun H."/>
            <person name="Kurtzman C.P."/>
            <person name="Blackwell M."/>
            <person name="Grigoriev I.V."/>
            <person name="Jeffries T.W."/>
        </authorList>
    </citation>
    <scope>NUCLEOTIDE SEQUENCE [LARGE SCALE GENOMIC DNA]</scope>
    <source>
        <strain evidence="3">NRRL Y-2460</strain>
    </source>
</reference>
<feature type="compositionally biased region" description="Basic and acidic residues" evidence="1">
    <location>
        <begin position="52"/>
        <end position="62"/>
    </location>
</feature>
<feature type="region of interest" description="Disordered" evidence="1">
    <location>
        <begin position="194"/>
        <end position="256"/>
    </location>
</feature>
<evidence type="ECO:0000313" key="2">
    <source>
        <dbReference type="EMBL" id="ODV95392.1"/>
    </source>
</evidence>
<protein>
    <submittedName>
        <fullName evidence="2">Uncharacterized protein</fullName>
    </submittedName>
</protein>
<feature type="region of interest" description="Disordered" evidence="1">
    <location>
        <begin position="44"/>
        <end position="77"/>
    </location>
</feature>
<dbReference type="Proteomes" id="UP000094236">
    <property type="component" value="Unassembled WGS sequence"/>
</dbReference>
<proteinExistence type="predicted"/>
<dbReference type="AlphaFoldDB" id="A0A1E4TUF0"/>
<feature type="compositionally biased region" description="Basic and acidic residues" evidence="1">
    <location>
        <begin position="232"/>
        <end position="253"/>
    </location>
</feature>
<feature type="compositionally biased region" description="Low complexity" evidence="1">
    <location>
        <begin position="310"/>
        <end position="319"/>
    </location>
</feature>
<feature type="compositionally biased region" description="Basic and acidic residues" evidence="1">
    <location>
        <begin position="194"/>
        <end position="204"/>
    </location>
</feature>
<evidence type="ECO:0000256" key="1">
    <source>
        <dbReference type="SAM" id="MobiDB-lite"/>
    </source>
</evidence>
<feature type="region of interest" description="Disordered" evidence="1">
    <location>
        <begin position="1"/>
        <end position="32"/>
    </location>
</feature>
<accession>A0A1E4TUF0</accession>
<feature type="compositionally biased region" description="Polar residues" evidence="1">
    <location>
        <begin position="1"/>
        <end position="15"/>
    </location>
</feature>
<sequence length="375" mass="42602">MNQTPPISPVVNLNNKKQKPKSGLSPALSLKKNESSLSSRLQAILGTNHETSGIKDENEKEGNTSLSDSDLSKVGKDDTEQHIDRIKDLSSIFSQYENELSKDDNYVNIVGVLAHEIAESFDGDENMVYKMDAKSLDILINKILFQLLRKIAKDSKTLEILNLNNTILREQFDIEKKLMGKELEMINLIRVKKQEHGHEHKQEQEQGDNLKVTGNGKNRKKRKLGVGNKKISRLDSSKEIRKSEEAESDRTISETELDTFGRTNNYNYSSVARMQIPDDELLLSPSTTALASRNKRNAQKTKSLKKNKKSNNNANTIHSNNLDYDALVNEISENQKLFLHNKFGFYYNTLNEKAGMNTNFRDTNLDKIAGKKRME</sequence>
<evidence type="ECO:0000313" key="3">
    <source>
        <dbReference type="Proteomes" id="UP000094236"/>
    </source>
</evidence>
<keyword evidence="3" id="KW-1185">Reference proteome</keyword>
<feature type="region of interest" description="Disordered" evidence="1">
    <location>
        <begin position="292"/>
        <end position="319"/>
    </location>
</feature>
<feature type="compositionally biased region" description="Basic residues" evidence="1">
    <location>
        <begin position="293"/>
        <end position="309"/>
    </location>
</feature>
<dbReference type="EMBL" id="KV454014">
    <property type="protein sequence ID" value="ODV95392.1"/>
    <property type="molecule type" value="Genomic_DNA"/>
</dbReference>
<organism evidence="2 3">
    <name type="scientific">Pachysolen tannophilus NRRL Y-2460</name>
    <dbReference type="NCBI Taxonomy" id="669874"/>
    <lineage>
        <taxon>Eukaryota</taxon>
        <taxon>Fungi</taxon>
        <taxon>Dikarya</taxon>
        <taxon>Ascomycota</taxon>
        <taxon>Saccharomycotina</taxon>
        <taxon>Pichiomycetes</taxon>
        <taxon>Pachysolenaceae</taxon>
        <taxon>Pachysolen</taxon>
    </lineage>
</organism>
<name>A0A1E4TUF0_PACTA</name>